<evidence type="ECO:0000313" key="1">
    <source>
        <dbReference type="EMBL" id="KAJ7385720.1"/>
    </source>
</evidence>
<evidence type="ECO:0000313" key="2">
    <source>
        <dbReference type="Proteomes" id="UP001163046"/>
    </source>
</evidence>
<accession>A0A9W9ZQT8</accession>
<sequence length="114" mass="12976">MEDMTEYQAAEWGGAELVEKLNLMELAGIGDSTDSYLTNATKLFWLASITRLSSFVSFFTHAVPNGKQLLKEHLGMDIDSSNRKTKDAAEEALGQDCFSREDERRKRHPCKRCW</sequence>
<comment type="caution">
    <text evidence="1">The sequence shown here is derived from an EMBL/GenBank/DDBJ whole genome shotgun (WGS) entry which is preliminary data.</text>
</comment>
<keyword evidence="2" id="KW-1185">Reference proteome</keyword>
<dbReference type="GO" id="GO:0016787">
    <property type="term" value="F:hydrolase activity"/>
    <property type="evidence" value="ECO:0007669"/>
    <property type="project" value="UniProtKB-KW"/>
</dbReference>
<dbReference type="AlphaFoldDB" id="A0A9W9ZQT8"/>
<protein>
    <submittedName>
        <fullName evidence="1">Glutathione hydrolase</fullName>
    </submittedName>
</protein>
<organism evidence="1 2">
    <name type="scientific">Desmophyllum pertusum</name>
    <dbReference type="NCBI Taxonomy" id="174260"/>
    <lineage>
        <taxon>Eukaryota</taxon>
        <taxon>Metazoa</taxon>
        <taxon>Cnidaria</taxon>
        <taxon>Anthozoa</taxon>
        <taxon>Hexacorallia</taxon>
        <taxon>Scleractinia</taxon>
        <taxon>Caryophylliina</taxon>
        <taxon>Caryophylliidae</taxon>
        <taxon>Desmophyllum</taxon>
    </lineage>
</organism>
<gene>
    <name evidence="1" type="primary">GGT6_2</name>
    <name evidence="1" type="ORF">OS493_013751</name>
</gene>
<reference evidence="1" key="1">
    <citation type="submission" date="2023-01" db="EMBL/GenBank/DDBJ databases">
        <title>Genome assembly of the deep-sea coral Lophelia pertusa.</title>
        <authorList>
            <person name="Herrera S."/>
            <person name="Cordes E."/>
        </authorList>
    </citation>
    <scope>NUCLEOTIDE SEQUENCE</scope>
    <source>
        <strain evidence="1">USNM1676648</strain>
        <tissue evidence="1">Polyp</tissue>
    </source>
</reference>
<keyword evidence="1" id="KW-0378">Hydrolase</keyword>
<dbReference type="EMBL" id="MU825879">
    <property type="protein sequence ID" value="KAJ7385720.1"/>
    <property type="molecule type" value="Genomic_DNA"/>
</dbReference>
<dbReference type="Proteomes" id="UP001163046">
    <property type="component" value="Unassembled WGS sequence"/>
</dbReference>
<proteinExistence type="predicted"/>
<name>A0A9W9ZQT8_9CNID</name>